<accession>A0AAN7LV48</accession>
<feature type="compositionally biased region" description="Basic and acidic residues" evidence="1">
    <location>
        <begin position="37"/>
        <end position="48"/>
    </location>
</feature>
<feature type="region of interest" description="Disordered" evidence="1">
    <location>
        <begin position="345"/>
        <end position="370"/>
    </location>
</feature>
<feature type="compositionally biased region" description="Pro residues" evidence="1">
    <location>
        <begin position="98"/>
        <end position="107"/>
    </location>
</feature>
<feature type="region of interest" description="Disordered" evidence="1">
    <location>
        <begin position="240"/>
        <end position="308"/>
    </location>
</feature>
<feature type="compositionally biased region" description="Basic and acidic residues" evidence="1">
    <location>
        <begin position="131"/>
        <end position="163"/>
    </location>
</feature>
<proteinExistence type="predicted"/>
<name>A0AAN7LV48_TRANT</name>
<feature type="compositionally biased region" description="Polar residues" evidence="1">
    <location>
        <begin position="108"/>
        <end position="130"/>
    </location>
</feature>
<dbReference type="PANTHER" id="PTHR33671:SF2">
    <property type="entry name" value="N-METHYLTRANSFERASE, PUTATIVE (DUF688)-RELATED"/>
    <property type="match status" value="1"/>
</dbReference>
<evidence type="ECO:0000313" key="3">
    <source>
        <dbReference type="Proteomes" id="UP001346149"/>
    </source>
</evidence>
<organism evidence="2 3">
    <name type="scientific">Trapa natans</name>
    <name type="common">Water chestnut</name>
    <dbReference type="NCBI Taxonomy" id="22666"/>
    <lineage>
        <taxon>Eukaryota</taxon>
        <taxon>Viridiplantae</taxon>
        <taxon>Streptophyta</taxon>
        <taxon>Embryophyta</taxon>
        <taxon>Tracheophyta</taxon>
        <taxon>Spermatophyta</taxon>
        <taxon>Magnoliopsida</taxon>
        <taxon>eudicotyledons</taxon>
        <taxon>Gunneridae</taxon>
        <taxon>Pentapetalae</taxon>
        <taxon>rosids</taxon>
        <taxon>malvids</taxon>
        <taxon>Myrtales</taxon>
        <taxon>Lythraceae</taxon>
        <taxon>Trapa</taxon>
    </lineage>
</organism>
<dbReference type="Proteomes" id="UP001346149">
    <property type="component" value="Unassembled WGS sequence"/>
</dbReference>
<gene>
    <name evidence="2" type="ORF">SAY86_022999</name>
</gene>
<dbReference type="InterPro" id="IPR007789">
    <property type="entry name" value="DUF688"/>
</dbReference>
<dbReference type="PANTHER" id="PTHR33671">
    <property type="entry name" value="N-METHYLTRANSFERASE, PUTATIVE (DUF688)-RELATED"/>
    <property type="match status" value="1"/>
</dbReference>
<dbReference type="EMBL" id="JAXQNO010000008">
    <property type="protein sequence ID" value="KAK4792564.1"/>
    <property type="molecule type" value="Genomic_DNA"/>
</dbReference>
<sequence>MQKKLYAILMEGDRGLDLTQPFLSVRRFSPVIPPFESEGKSRKSDRKLPIVPQPPPYRSELKSGPLRKAGTVPFTWERSPGRPKKEEVSRHQSHLRPPIAPKLPPGRTPNSRQYESQNQALLQPSVCTKPQQDESSRATGHSGKDIGSKEDIPADNLLTKHESCNGGPEVGKTSGSEVSEEAYFDAPDILSRSESFYNCSISGLSGLDDADSGSQRSLSMDPQVQDFMMGRFLPAAKAMASGIPPHSHAPRKQASPAVAREQQPQGGVKKASNMNKQRPGHEYNPRLLSHYLGQPSGFESEDDKLEPDNSTLKVCGLLPRYLLKSSLCVLETAQGVATRNVKKINRKGNPSKTTGLTHKRDRSMQVSAQNRHFPSKIELPASHSIGKEANEKEKRCSSFRDLLASEGIEWESPSGWGGTVMERTLYIDSVQTGNSHCSDMSPVSGPPSYRRTDFDISAVEDKTEESAHIESLPQDIKEINIVDEEETPRDGAEQEQVDSVAVYSQKDGKSIEKQTSPIDSSEHEIKLICHTGEIIHTDQLLIPTSSDYQSHNSCPSVSAFHIPPLLPKSPAESWLSRTLPSVASRYSPAHCSPGSQATDGFQTFFNPPSSTYIKKPIIKTIRPSLEESLVAFPES</sequence>
<comment type="caution">
    <text evidence="2">The sequence shown here is derived from an EMBL/GenBank/DDBJ whole genome shotgun (WGS) entry which is preliminary data.</text>
</comment>
<reference evidence="2 3" key="1">
    <citation type="journal article" date="2023" name="Hortic Res">
        <title>Pangenome of water caltrop reveals structural variations and asymmetric subgenome divergence after allopolyploidization.</title>
        <authorList>
            <person name="Zhang X."/>
            <person name="Chen Y."/>
            <person name="Wang L."/>
            <person name="Yuan Y."/>
            <person name="Fang M."/>
            <person name="Shi L."/>
            <person name="Lu R."/>
            <person name="Comes H.P."/>
            <person name="Ma Y."/>
            <person name="Chen Y."/>
            <person name="Huang G."/>
            <person name="Zhou Y."/>
            <person name="Zheng Z."/>
            <person name="Qiu Y."/>
        </authorList>
    </citation>
    <scope>NUCLEOTIDE SEQUENCE [LARGE SCALE GENOMIC DNA]</scope>
    <source>
        <strain evidence="2">F231</strain>
    </source>
</reference>
<protein>
    <submittedName>
        <fullName evidence="2">Uncharacterized protein</fullName>
    </submittedName>
</protein>
<feature type="compositionally biased region" description="Basic and acidic residues" evidence="1">
    <location>
        <begin position="79"/>
        <end position="90"/>
    </location>
</feature>
<feature type="region of interest" description="Disordered" evidence="1">
    <location>
        <begin position="486"/>
        <end position="518"/>
    </location>
</feature>
<evidence type="ECO:0000256" key="1">
    <source>
        <dbReference type="SAM" id="MobiDB-lite"/>
    </source>
</evidence>
<dbReference type="AlphaFoldDB" id="A0AAN7LV48"/>
<feature type="region of interest" description="Disordered" evidence="1">
    <location>
        <begin position="33"/>
        <end position="179"/>
    </location>
</feature>
<keyword evidence="3" id="KW-1185">Reference proteome</keyword>
<evidence type="ECO:0000313" key="2">
    <source>
        <dbReference type="EMBL" id="KAK4792564.1"/>
    </source>
</evidence>
<dbReference type="Pfam" id="PF05097">
    <property type="entry name" value="DUF688"/>
    <property type="match status" value="1"/>
</dbReference>